<proteinExistence type="inferred from homology"/>
<evidence type="ECO:0000256" key="5">
    <source>
        <dbReference type="ARBA" id="ARBA00022692"/>
    </source>
</evidence>
<keyword evidence="6 8" id="KW-1133">Transmembrane helix</keyword>
<accession>A0A1Y3QZT2</accession>
<dbReference type="PROSITE" id="PS51012">
    <property type="entry name" value="ABC_TM2"/>
    <property type="match status" value="1"/>
</dbReference>
<dbReference type="AlphaFoldDB" id="A0A1Y3QZT2"/>
<dbReference type="Proteomes" id="UP000195772">
    <property type="component" value="Unassembled WGS sequence"/>
</dbReference>
<evidence type="ECO:0000256" key="2">
    <source>
        <dbReference type="ARBA" id="ARBA00007783"/>
    </source>
</evidence>
<evidence type="ECO:0000256" key="8">
    <source>
        <dbReference type="SAM" id="Phobius"/>
    </source>
</evidence>
<sequence>MTMRTLLVLLDKEFRQFFRNPFLPKMAVMFPLMVMLVIPWVTTQDVRHVGVAVVDHDRTAASRRILQKIGASDYYTLYDVADSYASALGALEEGGIDVIVEIPDGFERSVATGTPRKVSISANGVNALKGSLGSQYMVQTVMQTLAELRAEKGLAAGPDPIAVQNRYNPTLEYRFYMIPALMIMLLIMICGFLPALNLVGEKEKGTIEQINVTPVGRFTFTLAKLVPYWVIGLVLLAFAMLLAWVVYGLVPVGSFGAICLAAALFILTMSGIGVVIANNSDTMQQAMFVMFFFVMLFVLMSGLVTPVESMPGWAQWITRFLPPRYFVGIMRAVYLKGTTFAELWGDYAVLAVSASVFGLLAALTYRKRM</sequence>
<dbReference type="PANTHER" id="PTHR30294:SF29">
    <property type="entry name" value="MULTIDRUG ABC TRANSPORTER PERMEASE YBHS-RELATED"/>
    <property type="match status" value="1"/>
</dbReference>
<dbReference type="EMBL" id="NFHB01000003">
    <property type="protein sequence ID" value="OUN03818.1"/>
    <property type="molecule type" value="Genomic_DNA"/>
</dbReference>
<dbReference type="eggNOG" id="COG0842">
    <property type="taxonomic scope" value="Bacteria"/>
</dbReference>
<keyword evidence="4" id="KW-1003">Cell membrane</keyword>
<keyword evidence="5 8" id="KW-0812">Transmembrane</keyword>
<dbReference type="InterPro" id="IPR051449">
    <property type="entry name" value="ABC-2_transporter_component"/>
</dbReference>
<gene>
    <name evidence="10" type="ORF">B5G41_04960</name>
</gene>
<evidence type="ECO:0000256" key="4">
    <source>
        <dbReference type="ARBA" id="ARBA00022475"/>
    </source>
</evidence>
<comment type="similarity">
    <text evidence="2">Belongs to the ABC-2 integral membrane protein family.</text>
</comment>
<feature type="transmembrane region" description="Helical" evidence="8">
    <location>
        <begin position="288"/>
        <end position="307"/>
    </location>
</feature>
<keyword evidence="7 8" id="KW-0472">Membrane</keyword>
<organism evidence="10 11">
    <name type="scientific">Alistipes onderdonkii</name>
    <dbReference type="NCBI Taxonomy" id="328813"/>
    <lineage>
        <taxon>Bacteria</taxon>
        <taxon>Pseudomonadati</taxon>
        <taxon>Bacteroidota</taxon>
        <taxon>Bacteroidia</taxon>
        <taxon>Bacteroidales</taxon>
        <taxon>Rikenellaceae</taxon>
        <taxon>Alistipes</taxon>
    </lineage>
</organism>
<feature type="transmembrane region" description="Helical" evidence="8">
    <location>
        <begin position="347"/>
        <end position="365"/>
    </location>
</feature>
<evidence type="ECO:0000313" key="11">
    <source>
        <dbReference type="Proteomes" id="UP000195772"/>
    </source>
</evidence>
<comment type="subcellular location">
    <subcellularLocation>
        <location evidence="1">Cell membrane</location>
        <topology evidence="1">Multi-pass membrane protein</topology>
    </subcellularLocation>
</comment>
<evidence type="ECO:0000256" key="3">
    <source>
        <dbReference type="ARBA" id="ARBA00022448"/>
    </source>
</evidence>
<comment type="caution">
    <text evidence="10">The sequence shown here is derived from an EMBL/GenBank/DDBJ whole genome shotgun (WGS) entry which is preliminary data.</text>
</comment>
<evidence type="ECO:0000256" key="1">
    <source>
        <dbReference type="ARBA" id="ARBA00004651"/>
    </source>
</evidence>
<evidence type="ECO:0000256" key="6">
    <source>
        <dbReference type="ARBA" id="ARBA00022989"/>
    </source>
</evidence>
<dbReference type="Gene3D" id="3.40.1710.10">
    <property type="entry name" value="abc type-2 transporter like domain"/>
    <property type="match status" value="1"/>
</dbReference>
<protein>
    <submittedName>
        <fullName evidence="10">ABC transporter permease</fullName>
    </submittedName>
</protein>
<evidence type="ECO:0000259" key="9">
    <source>
        <dbReference type="PROSITE" id="PS51012"/>
    </source>
</evidence>
<evidence type="ECO:0000256" key="7">
    <source>
        <dbReference type="ARBA" id="ARBA00023136"/>
    </source>
</evidence>
<dbReference type="InterPro" id="IPR047817">
    <property type="entry name" value="ABC2_TM_bact-type"/>
</dbReference>
<keyword evidence="3" id="KW-0813">Transport</keyword>
<reference evidence="11" key="1">
    <citation type="submission" date="2017-04" db="EMBL/GenBank/DDBJ databases">
        <title>Function of individual gut microbiota members based on whole genome sequencing of pure cultures obtained from chicken caecum.</title>
        <authorList>
            <person name="Medvecky M."/>
            <person name="Cejkova D."/>
            <person name="Polansky O."/>
            <person name="Karasova D."/>
            <person name="Kubasova T."/>
            <person name="Cizek A."/>
            <person name="Rychlik I."/>
        </authorList>
    </citation>
    <scope>NUCLEOTIDE SEQUENCE [LARGE SCALE GENOMIC DNA]</scope>
    <source>
        <strain evidence="11">An90</strain>
    </source>
</reference>
<feature type="domain" description="ABC transmembrane type-2" evidence="9">
    <location>
        <begin position="139"/>
        <end position="368"/>
    </location>
</feature>
<dbReference type="GO" id="GO:0140359">
    <property type="term" value="F:ABC-type transporter activity"/>
    <property type="evidence" value="ECO:0007669"/>
    <property type="project" value="InterPro"/>
</dbReference>
<dbReference type="PANTHER" id="PTHR30294">
    <property type="entry name" value="MEMBRANE COMPONENT OF ABC TRANSPORTER YHHJ-RELATED"/>
    <property type="match status" value="1"/>
</dbReference>
<feature type="transmembrane region" description="Helical" evidence="8">
    <location>
        <begin position="21"/>
        <end position="41"/>
    </location>
</feature>
<evidence type="ECO:0000313" key="10">
    <source>
        <dbReference type="EMBL" id="OUN03818.1"/>
    </source>
</evidence>
<dbReference type="OrthoDB" id="9808686at2"/>
<feature type="transmembrane region" description="Helical" evidence="8">
    <location>
        <begin position="175"/>
        <end position="199"/>
    </location>
</feature>
<dbReference type="InterPro" id="IPR013525">
    <property type="entry name" value="ABC2_TM"/>
</dbReference>
<dbReference type="Pfam" id="PF12698">
    <property type="entry name" value="ABC2_membrane_3"/>
    <property type="match status" value="1"/>
</dbReference>
<feature type="transmembrane region" description="Helical" evidence="8">
    <location>
        <begin position="253"/>
        <end position="276"/>
    </location>
</feature>
<dbReference type="GO" id="GO:0005886">
    <property type="term" value="C:plasma membrane"/>
    <property type="evidence" value="ECO:0007669"/>
    <property type="project" value="UniProtKB-SubCell"/>
</dbReference>
<feature type="transmembrane region" description="Helical" evidence="8">
    <location>
        <begin position="226"/>
        <end position="247"/>
    </location>
</feature>
<name>A0A1Y3QZT2_9BACT</name>